<dbReference type="Pfam" id="PF13088">
    <property type="entry name" value="BNR_2"/>
    <property type="match status" value="1"/>
</dbReference>
<proteinExistence type="predicted"/>
<sequence length="371" mass="40984">MAHSEVNTDGKIAVLGNDAGREEAFLPIHVAQSHAAFLLTLKNGDIGCTWFAGTEEGKPDVSIYFSRLPAGASAWEPEIKISDDPDRSEQNPVLFETPAGELWLLYTAQIYGGQDTAIVRRRISRDGGLTWDPIEVLFDEPGTFIRQAMVVLSSGEWILPIFHCLPVPGETWHGQNDVSAVKISTDNGLSWTEHSVPDSKGAVHMNIVERQDGTLLGLFRSRYADNIMQSISSDKGRTWSAPSPTLLPNNNSSIQCRRLPDGTLALVFNNIAATQAVRDEAKDGPIWGVPRTPLSIALSMDEGRTWPHIRDIEVAPTPAPDLNPDKPDRRARELSYPTVTGDHEGRINVAFTYFRKAIKFVRIRPEWVKGA</sequence>
<dbReference type="InterPro" id="IPR011040">
    <property type="entry name" value="Sialidase"/>
</dbReference>
<organism evidence="2 3">
    <name type="scientific">Devosia rhizoryzae</name>
    <dbReference type="NCBI Taxonomy" id="2774137"/>
    <lineage>
        <taxon>Bacteria</taxon>
        <taxon>Pseudomonadati</taxon>
        <taxon>Pseudomonadota</taxon>
        <taxon>Alphaproteobacteria</taxon>
        <taxon>Hyphomicrobiales</taxon>
        <taxon>Devosiaceae</taxon>
        <taxon>Devosia</taxon>
    </lineage>
</organism>
<dbReference type="EMBL" id="CP068046">
    <property type="protein sequence ID" value="QQR38307.1"/>
    <property type="molecule type" value="Genomic_DNA"/>
</dbReference>
<dbReference type="PANTHER" id="PTHR43752:SF2">
    <property type="entry name" value="BNR_ASP-BOX REPEAT FAMILY PROTEIN"/>
    <property type="match status" value="1"/>
</dbReference>
<feature type="domain" description="Sialidase" evidence="1">
    <location>
        <begin position="45"/>
        <end position="349"/>
    </location>
</feature>
<dbReference type="RefSeq" id="WP_201630480.1">
    <property type="nucleotide sequence ID" value="NZ_CP068046.1"/>
</dbReference>
<gene>
    <name evidence="2" type="ORF">JI748_10990</name>
</gene>
<dbReference type="Proteomes" id="UP000595857">
    <property type="component" value="Chromosome"/>
</dbReference>
<name>A0ABX7C6E2_9HYPH</name>
<keyword evidence="3" id="KW-1185">Reference proteome</keyword>
<dbReference type="Gene3D" id="2.120.10.10">
    <property type="match status" value="1"/>
</dbReference>
<evidence type="ECO:0000313" key="2">
    <source>
        <dbReference type="EMBL" id="QQR38307.1"/>
    </source>
</evidence>
<dbReference type="SUPFAM" id="SSF50939">
    <property type="entry name" value="Sialidases"/>
    <property type="match status" value="1"/>
</dbReference>
<accession>A0ABX7C6E2</accession>
<dbReference type="CDD" id="cd15482">
    <property type="entry name" value="Sialidase_non-viral"/>
    <property type="match status" value="1"/>
</dbReference>
<dbReference type="InterPro" id="IPR036278">
    <property type="entry name" value="Sialidase_sf"/>
</dbReference>
<dbReference type="PANTHER" id="PTHR43752">
    <property type="entry name" value="BNR/ASP-BOX REPEAT FAMILY PROTEIN"/>
    <property type="match status" value="1"/>
</dbReference>
<protein>
    <submittedName>
        <fullName evidence="2">Exo-alpha-sialidase</fullName>
    </submittedName>
</protein>
<evidence type="ECO:0000259" key="1">
    <source>
        <dbReference type="Pfam" id="PF13088"/>
    </source>
</evidence>
<reference evidence="2 3" key="1">
    <citation type="submission" date="2021-01" db="EMBL/GenBank/DDBJ databases">
        <title>Genome seq and assembly of Devosia sp. LEGU1.</title>
        <authorList>
            <person name="Chhetri G."/>
        </authorList>
    </citation>
    <scope>NUCLEOTIDE SEQUENCE [LARGE SCALE GENOMIC DNA]</scope>
    <source>
        <strain evidence="2 3">LEGU1</strain>
    </source>
</reference>
<evidence type="ECO:0000313" key="3">
    <source>
        <dbReference type="Proteomes" id="UP000595857"/>
    </source>
</evidence>